<accession>A0AA38RP55</accession>
<reference evidence="1" key="1">
    <citation type="submission" date="2022-07" db="EMBL/GenBank/DDBJ databases">
        <title>Fungi with potential for degradation of polypropylene.</title>
        <authorList>
            <person name="Gostincar C."/>
        </authorList>
    </citation>
    <scope>NUCLEOTIDE SEQUENCE</scope>
    <source>
        <strain evidence="1">EXF-13308</strain>
    </source>
</reference>
<evidence type="ECO:0000313" key="1">
    <source>
        <dbReference type="EMBL" id="KAJ9151851.1"/>
    </source>
</evidence>
<proteinExistence type="predicted"/>
<dbReference type="AlphaFoldDB" id="A0AA38RP55"/>
<dbReference type="PANTHER" id="PTHR38926">
    <property type="entry name" value="F-BOX DOMAIN CONTAINING PROTEIN, EXPRESSED"/>
    <property type="match status" value="1"/>
</dbReference>
<dbReference type="Gene3D" id="3.80.10.10">
    <property type="entry name" value="Ribonuclease Inhibitor"/>
    <property type="match status" value="1"/>
</dbReference>
<evidence type="ECO:0000313" key="2">
    <source>
        <dbReference type="Proteomes" id="UP001174694"/>
    </source>
</evidence>
<name>A0AA38RP55_9PEZI</name>
<organism evidence="1 2">
    <name type="scientific">Pleurostoma richardsiae</name>
    <dbReference type="NCBI Taxonomy" id="41990"/>
    <lineage>
        <taxon>Eukaryota</taxon>
        <taxon>Fungi</taxon>
        <taxon>Dikarya</taxon>
        <taxon>Ascomycota</taxon>
        <taxon>Pezizomycotina</taxon>
        <taxon>Sordariomycetes</taxon>
        <taxon>Sordariomycetidae</taxon>
        <taxon>Calosphaeriales</taxon>
        <taxon>Pleurostomataceae</taxon>
        <taxon>Pleurostoma</taxon>
    </lineage>
</organism>
<comment type="caution">
    <text evidence="1">The sequence shown here is derived from an EMBL/GenBank/DDBJ whole genome shotgun (WGS) entry which is preliminary data.</text>
</comment>
<dbReference type="SUPFAM" id="SSF52047">
    <property type="entry name" value="RNI-like"/>
    <property type="match status" value="1"/>
</dbReference>
<dbReference type="EMBL" id="JANBVO010000005">
    <property type="protein sequence ID" value="KAJ9151851.1"/>
    <property type="molecule type" value="Genomic_DNA"/>
</dbReference>
<sequence length="558" mass="62443">MASSMQLPQDVWWLICQELSARQDFNCLLNYALVNKTMASHALPLLYSIQETSRASMGDASVDDKAKLAHLWRTIILSSIGDTAYPYCLWLKTLKLGDLHQLINDMAQNVYGSLRPSFFSGPMQRFEILSRTSKTRRGVPVLELQTIVEKVGDKITEFVRDAADQQNKSVSLTNLEGQFIPTTYLTLWASRLSTLTSLRLQDGSVLTAEVGEAIRDNCRYFKELTCYNIKGSAVDENLAAFFLTLPQNTLETFTVLSWNDLGQQTFAALAHHALSLTKLELFLGSAAFAKLDALEPCKTLVELQLEANTSEQPSTWATDAKDVFQAVGSWLKECESLVHLRMVDVPSATTLLADVLKPPKLHLTSLDLKLRDDDEAFYASLGHQKTLESLKLRTTDEWLDIAAPRHITFIDSICSCPELRDLDLMQVQLTYADLVQLGSSLPQLEELSFDGDFLTSDNDILDPLGQMRQLKTLNIYGLTTFTFDGILDFINRLGTDSKQPGASHQGFRFYIMAQNGYAKLSPGEEQLLSDELASGLGGRLDLTYWRDPDEEMSEELSD</sequence>
<dbReference type="PANTHER" id="PTHR38926:SF72">
    <property type="entry name" value="IM:7136021-RELATED"/>
    <property type="match status" value="1"/>
</dbReference>
<dbReference type="Proteomes" id="UP001174694">
    <property type="component" value="Unassembled WGS sequence"/>
</dbReference>
<gene>
    <name evidence="1" type="ORF">NKR23_g3002</name>
</gene>
<dbReference type="InterPro" id="IPR032675">
    <property type="entry name" value="LRR_dom_sf"/>
</dbReference>
<protein>
    <submittedName>
        <fullName evidence="1">RNI-like protein</fullName>
    </submittedName>
</protein>
<keyword evidence="2" id="KW-1185">Reference proteome</keyword>